<dbReference type="Pfam" id="PF00888">
    <property type="entry name" value="Cullin"/>
    <property type="match status" value="1"/>
</dbReference>
<dbReference type="SUPFAM" id="SSF75632">
    <property type="entry name" value="Cullin homology domain"/>
    <property type="match status" value="1"/>
</dbReference>
<dbReference type="Pfam" id="PF26557">
    <property type="entry name" value="Cullin_AB"/>
    <property type="match status" value="1"/>
</dbReference>
<comment type="caution">
    <text evidence="7">The sequence shown here is derived from an EMBL/GenBank/DDBJ whole genome shotgun (WGS) entry which is preliminary data.</text>
</comment>
<dbReference type="GO" id="GO:0031625">
    <property type="term" value="F:ubiquitin protein ligase binding"/>
    <property type="evidence" value="ECO:0007669"/>
    <property type="project" value="InterPro"/>
</dbReference>
<dbReference type="SMART" id="SM00884">
    <property type="entry name" value="Cullin_Nedd8"/>
    <property type="match status" value="1"/>
</dbReference>
<evidence type="ECO:0000256" key="3">
    <source>
        <dbReference type="ARBA" id="ARBA00022843"/>
    </source>
</evidence>
<keyword evidence="2" id="KW-1017">Isopeptide bond</keyword>
<evidence type="ECO:0000313" key="7">
    <source>
        <dbReference type="EMBL" id="KAF7777513.1"/>
    </source>
</evidence>
<dbReference type="InterPro" id="IPR036317">
    <property type="entry name" value="Cullin_homology_sf"/>
</dbReference>
<keyword evidence="3" id="KW-0832">Ubl conjugation</keyword>
<dbReference type="GO" id="GO:0006511">
    <property type="term" value="P:ubiquitin-dependent protein catabolic process"/>
    <property type="evidence" value="ECO:0007669"/>
    <property type="project" value="InterPro"/>
</dbReference>
<evidence type="ECO:0000313" key="8">
    <source>
        <dbReference type="Proteomes" id="UP000629468"/>
    </source>
</evidence>
<dbReference type="Gene3D" id="1.10.10.10">
    <property type="entry name" value="Winged helix-like DNA-binding domain superfamily/Winged helix DNA-binding domain"/>
    <property type="match status" value="1"/>
</dbReference>
<dbReference type="InterPro" id="IPR045093">
    <property type="entry name" value="Cullin"/>
</dbReference>
<proteinExistence type="inferred from homology"/>
<dbReference type="InterPro" id="IPR059120">
    <property type="entry name" value="Cullin-like_AB"/>
</dbReference>
<dbReference type="InterPro" id="IPR036388">
    <property type="entry name" value="WH-like_DNA-bd_sf"/>
</dbReference>
<dbReference type="FunFam" id="1.10.10.10:FF:000014">
    <property type="entry name" value="Cullin 1"/>
    <property type="match status" value="1"/>
</dbReference>
<sequence>MTSLSTLLTLPITSKGLSELKDSVSETNVPQNRSQAAAAATLSGSQKSGPLTLHLVGGNLVNKPPSGDKEFALLRRAIRVVLNPDENEVLPASNYAIYSACHTIVSIVKKGEGLFDALQMELERCVGSLVRSCVESDKEKIEWLGFFVATCKWFETKINLLVSLLTYLDQEYIARNTNFKPIRETAYTIFQERIFVNPSIVERLKEGVEAWLTAERDTKLPHPSRSHIPQLVNHLVVHSQYSEFENHYVSFTRTYYLEESQRLSDVYKTNPQAFFRHVQNRIKEEEDRSKAVLPVGSWGLLRETSERALWRERLEWLANETVGPYMDAKDFQSLEAMYELFGRVDGLKVLCAAFRKFIRTSVETIVTDAARDEELVNRLLELKHIANETVSTSFSETTSSSLSSSKRTKLPDKNFVYGLGDSFTLGFKARRNKPAEMIAKHLDKAMRKGQGKSSDAEFDAMLDDVLGLYRFSEDKDVFRTFYHRSLAKRLLLSKSASDDFEASMLKNLKEKYDPEFGMGEDMFKDLALSRESMRDYHSKLDVDSPGRKLNVMVLQRSAWPFSKNEKKFDLPPDMKEELNRFTLYYKTKHSGRALFWDHSLGTATLKASFLPGNKELSVSLYQAAVLLLFNQSPQISFQDIKSQTEMDDAELRRTLQSLACGKKKVLKKIPPGKDVNDDDVFKFNESFDDLRAKVHINSIQAKVSPEESKRTNEAIEGDRKLYLDAAIVRIMKASKTMTYEKLKTATIDAVKNHFVPQVDIIKQRVDSLVEGDYLERDKTERNVFHYVA</sequence>
<accession>A0A8H7F522</accession>
<evidence type="ECO:0000256" key="1">
    <source>
        <dbReference type="ARBA" id="ARBA00006019"/>
    </source>
</evidence>
<dbReference type="Gene3D" id="1.20.1310.10">
    <property type="entry name" value="Cullin Repeats"/>
    <property type="match status" value="4"/>
</dbReference>
<dbReference type="PANTHER" id="PTHR11932">
    <property type="entry name" value="CULLIN"/>
    <property type="match status" value="1"/>
</dbReference>
<dbReference type="Proteomes" id="UP000629468">
    <property type="component" value="Unassembled WGS sequence"/>
</dbReference>
<dbReference type="PROSITE" id="PS50069">
    <property type="entry name" value="CULLIN_2"/>
    <property type="match status" value="1"/>
</dbReference>
<dbReference type="Pfam" id="PF10557">
    <property type="entry name" value="Cullin_Nedd8"/>
    <property type="match status" value="1"/>
</dbReference>
<dbReference type="InterPro" id="IPR016159">
    <property type="entry name" value="Cullin_repeat-like_dom_sf"/>
</dbReference>
<dbReference type="Gene3D" id="3.30.230.130">
    <property type="entry name" value="Cullin, Chain C, Domain 2"/>
    <property type="match status" value="1"/>
</dbReference>
<name>A0A8H7F522_AGABI</name>
<dbReference type="InterPro" id="IPR019559">
    <property type="entry name" value="Cullin_neddylation_domain"/>
</dbReference>
<dbReference type="EMBL" id="JABXXO010000005">
    <property type="protein sequence ID" value="KAF7777513.1"/>
    <property type="molecule type" value="Genomic_DNA"/>
</dbReference>
<feature type="domain" description="Cullin family profile" evidence="6">
    <location>
        <begin position="433"/>
        <end position="659"/>
    </location>
</feature>
<dbReference type="SUPFAM" id="SSF74788">
    <property type="entry name" value="Cullin repeat-like"/>
    <property type="match status" value="1"/>
</dbReference>
<gene>
    <name evidence="7" type="ORF">Agabi119p4_3585</name>
</gene>
<evidence type="ECO:0000256" key="2">
    <source>
        <dbReference type="ARBA" id="ARBA00022499"/>
    </source>
</evidence>
<evidence type="ECO:0000259" key="6">
    <source>
        <dbReference type="PROSITE" id="PS50069"/>
    </source>
</evidence>
<organism evidence="7 8">
    <name type="scientific">Agaricus bisporus var. burnettii</name>
    <dbReference type="NCBI Taxonomy" id="192524"/>
    <lineage>
        <taxon>Eukaryota</taxon>
        <taxon>Fungi</taxon>
        <taxon>Dikarya</taxon>
        <taxon>Basidiomycota</taxon>
        <taxon>Agaricomycotina</taxon>
        <taxon>Agaricomycetes</taxon>
        <taxon>Agaricomycetidae</taxon>
        <taxon>Agaricales</taxon>
        <taxon>Agaricineae</taxon>
        <taxon>Agaricaceae</taxon>
        <taxon>Agaricus</taxon>
    </lineage>
</organism>
<dbReference type="InterPro" id="IPR036390">
    <property type="entry name" value="WH_DNA-bd_sf"/>
</dbReference>
<dbReference type="InterPro" id="IPR001373">
    <property type="entry name" value="Cullin_N"/>
</dbReference>
<comment type="similarity">
    <text evidence="1 4 5">Belongs to the cullin family.</text>
</comment>
<dbReference type="SMART" id="SM00182">
    <property type="entry name" value="CULLIN"/>
    <property type="match status" value="1"/>
</dbReference>
<dbReference type="InterPro" id="IPR016158">
    <property type="entry name" value="Cullin_homology"/>
</dbReference>
<dbReference type="AlphaFoldDB" id="A0A8H7F522"/>
<evidence type="ECO:0000256" key="4">
    <source>
        <dbReference type="PROSITE-ProRule" id="PRU00330"/>
    </source>
</evidence>
<evidence type="ECO:0000256" key="5">
    <source>
        <dbReference type="RuleBase" id="RU003829"/>
    </source>
</evidence>
<protein>
    <recommendedName>
        <fullName evidence="6">Cullin family profile domain-containing protein</fullName>
    </recommendedName>
</protein>
<dbReference type="SUPFAM" id="SSF46785">
    <property type="entry name" value="Winged helix' DNA-binding domain"/>
    <property type="match status" value="1"/>
</dbReference>
<reference evidence="7 8" key="1">
    <citation type="journal article" name="Sci. Rep.">
        <title>Telomere-to-telomere assembled and centromere annotated genomes of the two main subspecies of the button mushroom Agaricus bisporus reveal especially polymorphic chromosome ends.</title>
        <authorList>
            <person name="Sonnenberg A.S.M."/>
            <person name="Sedaghat-Telgerd N."/>
            <person name="Lavrijssen B."/>
            <person name="Ohm R.A."/>
            <person name="Hendrickx P.M."/>
            <person name="Scholtmeijer K."/>
            <person name="Baars J.J.P."/>
            <person name="van Peer A."/>
        </authorList>
    </citation>
    <scope>NUCLEOTIDE SEQUENCE [LARGE SCALE GENOMIC DNA]</scope>
    <source>
        <strain evidence="7 8">H119_p4</strain>
    </source>
</reference>